<dbReference type="AlphaFoldDB" id="A0A1G6MSV1"/>
<dbReference type="EMBL" id="FNAB01000001">
    <property type="protein sequence ID" value="SDC58619.1"/>
    <property type="molecule type" value="Genomic_DNA"/>
</dbReference>
<gene>
    <name evidence="2" type="ORF">SAMN05444580_101300</name>
</gene>
<evidence type="ECO:0000256" key="1">
    <source>
        <dbReference type="SAM" id="Phobius"/>
    </source>
</evidence>
<feature type="transmembrane region" description="Helical" evidence="1">
    <location>
        <begin position="75"/>
        <end position="96"/>
    </location>
</feature>
<feature type="transmembrane region" description="Helical" evidence="1">
    <location>
        <begin position="108"/>
        <end position="135"/>
    </location>
</feature>
<keyword evidence="3" id="KW-1185">Reference proteome</keyword>
<evidence type="ECO:0008006" key="4">
    <source>
        <dbReference type="Google" id="ProtNLM"/>
    </source>
</evidence>
<accession>A0A1G6MSV1</accession>
<keyword evidence="1" id="KW-0812">Transmembrane</keyword>
<keyword evidence="1" id="KW-1133">Transmembrane helix</keyword>
<feature type="transmembrane region" description="Helical" evidence="1">
    <location>
        <begin position="182"/>
        <end position="199"/>
    </location>
</feature>
<feature type="transmembrane region" description="Helical" evidence="1">
    <location>
        <begin position="21"/>
        <end position="40"/>
    </location>
</feature>
<protein>
    <recommendedName>
        <fullName evidence="4">DUF4386 domain-containing protein</fullName>
    </recommendedName>
</protein>
<dbReference type="STRING" id="168276.SAMN05444580_101300"/>
<dbReference type="Proteomes" id="UP000199417">
    <property type="component" value="Unassembled WGS sequence"/>
</dbReference>
<dbReference type="RefSeq" id="WP_072844593.1">
    <property type="nucleotide sequence ID" value="NZ_FNAB01000001.1"/>
</dbReference>
<keyword evidence="1" id="KW-0472">Membrane</keyword>
<evidence type="ECO:0000313" key="2">
    <source>
        <dbReference type="EMBL" id="SDC58619.1"/>
    </source>
</evidence>
<sequence length="230" mass="23586">MNTTTSVDPGVSSAPPARRMLLWAATGAVAGLAGIVGMQASTRITAVYEEGVAGNAAAVMGRLAEQRTLILVEHVGLALAALLLLVFAAGLHRWLASRLAPESLLPSVAAGGLILTSAACLIGTGLTTELVFALGEGDRLVPEFAVVGAHWMGTIPWLWAGAGVSALAVAVASLRHGAVPRWLGWTSAVLGVVTALFGISPLQYMAGFTGPVWVLVCGIGLWFTGRADRP</sequence>
<reference evidence="2 3" key="1">
    <citation type="submission" date="2016-10" db="EMBL/GenBank/DDBJ databases">
        <authorList>
            <person name="de Groot N.N."/>
        </authorList>
    </citation>
    <scope>NUCLEOTIDE SEQUENCE [LARGE SCALE GENOMIC DNA]</scope>
    <source>
        <strain evidence="2 3">JCM 11308</strain>
    </source>
</reference>
<proteinExistence type="predicted"/>
<feature type="transmembrane region" description="Helical" evidence="1">
    <location>
        <begin position="205"/>
        <end position="224"/>
    </location>
</feature>
<feature type="transmembrane region" description="Helical" evidence="1">
    <location>
        <begin position="155"/>
        <end position="175"/>
    </location>
</feature>
<evidence type="ECO:0000313" key="3">
    <source>
        <dbReference type="Proteomes" id="UP000199417"/>
    </source>
</evidence>
<name>A0A1G6MSV1_9NOCA</name>
<organism evidence="2 3">
    <name type="scientific">Rhodococcus tukisamuensis</name>
    <dbReference type="NCBI Taxonomy" id="168276"/>
    <lineage>
        <taxon>Bacteria</taxon>
        <taxon>Bacillati</taxon>
        <taxon>Actinomycetota</taxon>
        <taxon>Actinomycetes</taxon>
        <taxon>Mycobacteriales</taxon>
        <taxon>Nocardiaceae</taxon>
        <taxon>Rhodococcus</taxon>
    </lineage>
</organism>